<evidence type="ECO:0000313" key="11">
    <source>
        <dbReference type="Proteomes" id="UP001165090"/>
    </source>
</evidence>
<name>A0ABQ5S4S7_9CHLO</name>
<dbReference type="SUPFAM" id="SSF48452">
    <property type="entry name" value="TPR-like"/>
    <property type="match status" value="2"/>
</dbReference>
<feature type="compositionally biased region" description="Gly residues" evidence="8">
    <location>
        <begin position="863"/>
        <end position="878"/>
    </location>
</feature>
<feature type="region of interest" description="Disordered" evidence="8">
    <location>
        <begin position="631"/>
        <end position="712"/>
    </location>
</feature>
<dbReference type="Gene3D" id="1.25.40.10">
    <property type="entry name" value="Tetratricopeptide repeat domain"/>
    <property type="match status" value="2"/>
</dbReference>
<dbReference type="Pfam" id="PF05391">
    <property type="entry name" value="Lsm_interact"/>
    <property type="match status" value="1"/>
</dbReference>
<dbReference type="EMBL" id="BSDZ01000020">
    <property type="protein sequence ID" value="GLI64691.1"/>
    <property type="molecule type" value="Genomic_DNA"/>
</dbReference>
<feature type="compositionally biased region" description="Basic and acidic residues" evidence="8">
    <location>
        <begin position="631"/>
        <end position="659"/>
    </location>
</feature>
<feature type="domain" description="RRM" evidence="9">
    <location>
        <begin position="779"/>
        <end position="858"/>
    </location>
</feature>
<feature type="compositionally biased region" description="Gly residues" evidence="8">
    <location>
        <begin position="976"/>
        <end position="987"/>
    </location>
</feature>
<dbReference type="InterPro" id="IPR000504">
    <property type="entry name" value="RRM_dom"/>
</dbReference>
<dbReference type="Gene3D" id="3.30.70.330">
    <property type="match status" value="1"/>
</dbReference>
<sequence length="1003" mass="107329">MTSKPASGVAKPDVPEAELDAQATAQMFGSGKRVRADDTNADKSIDGDGGDDDSEDGSDDSSSGDIDVGAETAEQLMTLEHELETSPSYEKYLEYIALLRTTPGLRKRLRDAHEDMAARFPLSEELWLAWISDELAAVSGPDDVVWLLGLMRRAATRDYLAPAIWELYLELAHDLDPAVRDLEPDGVDRYRALCEEAVAAGGLHLATGHTLWGKYRKFELELETKLAAEKGCTTGAASRQQDRVRALYQRQLQVPLLDVAQTMEEYKAWEAGHGKSVPAHVTKAADKAREAAELRAGCEAGVAAEASADVAKLGAFLAYIKMEQNAGDVARVQVLYERAVAAFPVTHSLWLQYGQYMETHTKLPGPIKSVYDRAVRNCPWVSAVWERAIRALDRTGAEPEAVDEMYDNALKAGLQTAEDYLAVILARLDYLRRLAVSASVSASAASAADVAAPTKKAAAVTAAAAAAVFAKLREAFTSATDFMMSHFPNHVDRSLSLPAYWAHCEMYVMSDVPAAREVWESALKGALGRYAEAWAAYIAMERTARMIKEARALYKRCYGRRLEADGQLQLCHAWLRFEREEGSADDYLFALLKVEPILEESAAAVAAAADQAVAAAAKAAVQKAKNLSKEEMQALRQAKDPHYKKAKENKIDADKDGKAPRPHGSNSAKRFRQLADVESGGAEDPAISKRVRTHEAEATPPPSAEVAAPAAGAAPEYATGMQFEGDADAEMADQDDHEATHDEGEGGGADGGEEHQAGPGPGTTKSQGEARRPHYTDKLTVFVRGLRPEIKQGELDSFLKSHVSDGLKEIRIMRDAKTGEARGFAYVECTSREALEKLVLLNGTTFQGKSLFVAESKPPSHNGGRGFGGRGHFGGRGRFSGPPFGRGDFNGRGRGRGQGSGGGPASADGDNDTEMTEAGERATAAGGGSSGRGGGRGGRHPGLGHPTGRGSMRTHVQMSGSAPPTALVPRSVQLSAGGGSGPPGGGQPMSNDDFRRMLLSGKK</sequence>
<feature type="region of interest" description="Disordered" evidence="8">
    <location>
        <begin position="856"/>
        <end position="1003"/>
    </location>
</feature>
<feature type="compositionally biased region" description="Gly residues" evidence="8">
    <location>
        <begin position="925"/>
        <end position="936"/>
    </location>
</feature>
<keyword evidence="3" id="KW-0677">Repeat</keyword>
<dbReference type="InterPro" id="IPR003107">
    <property type="entry name" value="HAT"/>
</dbReference>
<feature type="compositionally biased region" description="Basic and acidic residues" evidence="8">
    <location>
        <begin position="34"/>
        <end position="46"/>
    </location>
</feature>
<dbReference type="Proteomes" id="UP001165090">
    <property type="component" value="Unassembled WGS sequence"/>
</dbReference>
<evidence type="ECO:0000256" key="7">
    <source>
        <dbReference type="PROSITE-ProRule" id="PRU00176"/>
    </source>
</evidence>
<dbReference type="InterPro" id="IPR035979">
    <property type="entry name" value="RBD_domain_sf"/>
</dbReference>
<comment type="caution">
    <text evidence="10">The sequence shown here is derived from an EMBL/GenBank/DDBJ whole genome shotgun (WGS) entry which is preliminary data.</text>
</comment>
<dbReference type="PANTHER" id="PTHR17204">
    <property type="entry name" value="PRE-MRNA PROCESSING PROTEIN PRP39-RELATED"/>
    <property type="match status" value="1"/>
</dbReference>
<dbReference type="Pfam" id="PF05843">
    <property type="entry name" value="Suf"/>
    <property type="match status" value="1"/>
</dbReference>
<protein>
    <recommendedName>
        <fullName evidence="9">RRM domain-containing protein</fullName>
    </recommendedName>
</protein>
<evidence type="ECO:0000256" key="8">
    <source>
        <dbReference type="SAM" id="MobiDB-lite"/>
    </source>
</evidence>
<evidence type="ECO:0000256" key="2">
    <source>
        <dbReference type="ARBA" id="ARBA00022664"/>
    </source>
</evidence>
<keyword evidence="11" id="KW-1185">Reference proteome</keyword>
<gene>
    <name evidence="10" type="ORF">VaNZ11_008046</name>
</gene>
<dbReference type="Pfam" id="PF00076">
    <property type="entry name" value="RRM_1"/>
    <property type="match status" value="1"/>
</dbReference>
<evidence type="ECO:0000256" key="4">
    <source>
        <dbReference type="ARBA" id="ARBA00022884"/>
    </source>
</evidence>
<dbReference type="PROSITE" id="PS50102">
    <property type="entry name" value="RRM"/>
    <property type="match status" value="1"/>
</dbReference>
<dbReference type="InterPro" id="IPR012677">
    <property type="entry name" value="Nucleotide-bd_a/b_plait_sf"/>
</dbReference>
<comment type="subcellular location">
    <subcellularLocation>
        <location evidence="1">Nucleus</location>
    </subcellularLocation>
</comment>
<accession>A0ABQ5S4S7</accession>
<feature type="compositionally biased region" description="Gly residues" evidence="8">
    <location>
        <begin position="888"/>
        <end position="904"/>
    </location>
</feature>
<evidence type="ECO:0000256" key="3">
    <source>
        <dbReference type="ARBA" id="ARBA00022737"/>
    </source>
</evidence>
<keyword evidence="2" id="KW-0507">mRNA processing</keyword>
<feature type="region of interest" description="Disordered" evidence="8">
    <location>
        <begin position="28"/>
        <end position="66"/>
    </location>
</feature>
<proteinExistence type="predicted"/>
<dbReference type="SMART" id="SM00360">
    <property type="entry name" value="RRM"/>
    <property type="match status" value="1"/>
</dbReference>
<dbReference type="InterPro" id="IPR008847">
    <property type="entry name" value="Suf"/>
</dbReference>
<feature type="region of interest" description="Disordered" evidence="8">
    <location>
        <begin position="733"/>
        <end position="775"/>
    </location>
</feature>
<dbReference type="InterPro" id="IPR008669">
    <property type="entry name" value="LSM_interact"/>
</dbReference>
<keyword evidence="4 7" id="KW-0694">RNA-binding</keyword>
<dbReference type="PANTHER" id="PTHR17204:SF25">
    <property type="entry name" value="RRM DOMAIN-CONTAINING PROTEIN"/>
    <property type="match status" value="1"/>
</dbReference>
<dbReference type="InterPro" id="IPR011990">
    <property type="entry name" value="TPR-like_helical_dom_sf"/>
</dbReference>
<dbReference type="SUPFAM" id="SSF54928">
    <property type="entry name" value="RNA-binding domain, RBD"/>
    <property type="match status" value="1"/>
</dbReference>
<organism evidence="10 11">
    <name type="scientific">Volvox africanus</name>
    <dbReference type="NCBI Taxonomy" id="51714"/>
    <lineage>
        <taxon>Eukaryota</taxon>
        <taxon>Viridiplantae</taxon>
        <taxon>Chlorophyta</taxon>
        <taxon>core chlorophytes</taxon>
        <taxon>Chlorophyceae</taxon>
        <taxon>CS clade</taxon>
        <taxon>Chlamydomonadales</taxon>
        <taxon>Volvocaceae</taxon>
        <taxon>Volvox</taxon>
    </lineage>
</organism>
<evidence type="ECO:0000256" key="5">
    <source>
        <dbReference type="ARBA" id="ARBA00023187"/>
    </source>
</evidence>
<evidence type="ECO:0000256" key="1">
    <source>
        <dbReference type="ARBA" id="ARBA00004123"/>
    </source>
</evidence>
<reference evidence="10 11" key="1">
    <citation type="journal article" date="2023" name="IScience">
        <title>Expanded male sex-determining region conserved during the evolution of homothallism in the green alga Volvox.</title>
        <authorList>
            <person name="Yamamoto K."/>
            <person name="Matsuzaki R."/>
            <person name="Mahakham W."/>
            <person name="Heman W."/>
            <person name="Sekimoto H."/>
            <person name="Kawachi M."/>
            <person name="Minakuchi Y."/>
            <person name="Toyoda A."/>
            <person name="Nozaki H."/>
        </authorList>
    </citation>
    <scope>NUCLEOTIDE SEQUENCE [LARGE SCALE GENOMIC DNA]</scope>
    <source>
        <strain evidence="10 11">NIES-4468</strain>
    </source>
</reference>
<evidence type="ECO:0000256" key="6">
    <source>
        <dbReference type="ARBA" id="ARBA00023242"/>
    </source>
</evidence>
<evidence type="ECO:0000259" key="9">
    <source>
        <dbReference type="PROSITE" id="PS50102"/>
    </source>
</evidence>
<dbReference type="SMART" id="SM00386">
    <property type="entry name" value="HAT"/>
    <property type="match status" value="5"/>
</dbReference>
<evidence type="ECO:0000313" key="10">
    <source>
        <dbReference type="EMBL" id="GLI64691.1"/>
    </source>
</evidence>
<keyword evidence="6" id="KW-0539">Nucleus</keyword>
<keyword evidence="5" id="KW-0508">mRNA splicing</keyword>
<feature type="compositionally biased region" description="Acidic residues" evidence="8">
    <location>
        <begin position="48"/>
        <end position="59"/>
    </location>
</feature>